<comment type="caution">
    <text evidence="2">The sequence shown here is derived from an EMBL/GenBank/DDBJ whole genome shotgun (WGS) entry which is preliminary data.</text>
</comment>
<evidence type="ECO:0000313" key="3">
    <source>
        <dbReference type="Proteomes" id="UP000661607"/>
    </source>
</evidence>
<feature type="transmembrane region" description="Helical" evidence="1">
    <location>
        <begin position="227"/>
        <end position="249"/>
    </location>
</feature>
<protein>
    <submittedName>
        <fullName evidence="2">ABC-2 type transport system permease protein</fullName>
    </submittedName>
</protein>
<organism evidence="2 3">
    <name type="scientific">Nonomuraea africana</name>
    <dbReference type="NCBI Taxonomy" id="46171"/>
    <lineage>
        <taxon>Bacteria</taxon>
        <taxon>Bacillati</taxon>
        <taxon>Actinomycetota</taxon>
        <taxon>Actinomycetes</taxon>
        <taxon>Streptosporangiales</taxon>
        <taxon>Streptosporangiaceae</taxon>
        <taxon>Nonomuraea</taxon>
    </lineage>
</organism>
<accession>A0ABR9KNY0</accession>
<evidence type="ECO:0000313" key="2">
    <source>
        <dbReference type="EMBL" id="MBE1563734.1"/>
    </source>
</evidence>
<dbReference type="Pfam" id="PF06182">
    <property type="entry name" value="ABC2_membrane_6"/>
    <property type="match status" value="1"/>
</dbReference>
<keyword evidence="1" id="KW-0472">Membrane</keyword>
<evidence type="ECO:0000256" key="1">
    <source>
        <dbReference type="SAM" id="Phobius"/>
    </source>
</evidence>
<keyword evidence="3" id="KW-1185">Reference proteome</keyword>
<feature type="transmembrane region" description="Helical" evidence="1">
    <location>
        <begin position="25"/>
        <end position="45"/>
    </location>
</feature>
<sequence length="261" mass="28466">MKLAAYRLMVVTWARAFTAYRFDTIFRLLVPAIQILMLIELWNAVYGGRDVVAGMPPRATMLAYLTVINIQTWVTRTIIHGDIPQRISEGGVATDLLRPMPFPGQMVAKQAGFTLGQLPIFAISLVLAMAVGLISLPVSFLYVPSLLLGCVVGTLVALLLGYVSFWTLETEGALWAYGMISAFFAGAYIPLDLLPDVVRPIFHALPFQAMGYTPVAIYTGLLGGEAMWRALAVQVGWIVVLVPLAALVWRRAALRVTVQGG</sequence>
<keyword evidence="1" id="KW-0812">Transmembrane</keyword>
<name>A0ABR9KNY0_9ACTN</name>
<dbReference type="PANTHER" id="PTHR36832:SF1">
    <property type="entry name" value="SLR1174 PROTEIN"/>
    <property type="match status" value="1"/>
</dbReference>
<dbReference type="RefSeq" id="WP_192778248.1">
    <property type="nucleotide sequence ID" value="NZ_BAAASY010000022.1"/>
</dbReference>
<feature type="transmembrane region" description="Helical" evidence="1">
    <location>
        <begin position="111"/>
        <end position="134"/>
    </location>
</feature>
<dbReference type="InterPro" id="IPR010390">
    <property type="entry name" value="ABC-2_transporter-like"/>
</dbReference>
<feature type="transmembrane region" description="Helical" evidence="1">
    <location>
        <begin position="201"/>
        <end position="221"/>
    </location>
</feature>
<reference evidence="2 3" key="1">
    <citation type="submission" date="2020-10" db="EMBL/GenBank/DDBJ databases">
        <title>Sequencing the genomes of 1000 actinobacteria strains.</title>
        <authorList>
            <person name="Klenk H.-P."/>
        </authorList>
    </citation>
    <scope>NUCLEOTIDE SEQUENCE [LARGE SCALE GENOMIC DNA]</scope>
    <source>
        <strain evidence="2 3">DSM 43748</strain>
    </source>
</reference>
<proteinExistence type="predicted"/>
<feature type="transmembrane region" description="Helical" evidence="1">
    <location>
        <begin position="174"/>
        <end position="194"/>
    </location>
</feature>
<gene>
    <name evidence="2" type="ORF">H4W81_006513</name>
</gene>
<feature type="transmembrane region" description="Helical" evidence="1">
    <location>
        <begin position="146"/>
        <end position="168"/>
    </location>
</feature>
<keyword evidence="1" id="KW-1133">Transmembrane helix</keyword>
<dbReference type="PANTHER" id="PTHR36832">
    <property type="entry name" value="SLR1174 PROTEIN-RELATED"/>
    <property type="match status" value="1"/>
</dbReference>
<dbReference type="EMBL" id="JADBEF010000001">
    <property type="protein sequence ID" value="MBE1563734.1"/>
    <property type="molecule type" value="Genomic_DNA"/>
</dbReference>
<dbReference type="Proteomes" id="UP000661607">
    <property type="component" value="Unassembled WGS sequence"/>
</dbReference>